<dbReference type="Gene3D" id="3.40.50.2300">
    <property type="match status" value="1"/>
</dbReference>
<dbReference type="Proteomes" id="UP000321083">
    <property type="component" value="Unassembled WGS sequence"/>
</dbReference>
<dbReference type="SUPFAM" id="SSF52172">
    <property type="entry name" value="CheY-like"/>
    <property type="match status" value="1"/>
</dbReference>
<dbReference type="CDD" id="cd00156">
    <property type="entry name" value="REC"/>
    <property type="match status" value="1"/>
</dbReference>
<dbReference type="GO" id="GO:0000160">
    <property type="term" value="P:phosphorelay signal transduction system"/>
    <property type="evidence" value="ECO:0007669"/>
    <property type="project" value="UniProtKB-KW"/>
</dbReference>
<evidence type="ECO:0000256" key="2">
    <source>
        <dbReference type="ARBA" id="ARBA00023012"/>
    </source>
</evidence>
<dbReference type="Pfam" id="PF00072">
    <property type="entry name" value="Response_reg"/>
    <property type="match status" value="1"/>
</dbReference>
<evidence type="ECO:0000259" key="4">
    <source>
        <dbReference type="PROSITE" id="PS50110"/>
    </source>
</evidence>
<dbReference type="PROSITE" id="PS50110">
    <property type="entry name" value="RESPONSE_REGULATORY"/>
    <property type="match status" value="1"/>
</dbReference>
<dbReference type="SMART" id="SM00448">
    <property type="entry name" value="REC"/>
    <property type="match status" value="1"/>
</dbReference>
<organism evidence="5 6">
    <name type="scientific">Planctomyces bekefii</name>
    <dbReference type="NCBI Taxonomy" id="1653850"/>
    <lineage>
        <taxon>Bacteria</taxon>
        <taxon>Pseudomonadati</taxon>
        <taxon>Planctomycetota</taxon>
        <taxon>Planctomycetia</taxon>
        <taxon>Planctomycetales</taxon>
        <taxon>Planctomycetaceae</taxon>
        <taxon>Planctomyces</taxon>
    </lineage>
</organism>
<keyword evidence="6" id="KW-1185">Reference proteome</keyword>
<gene>
    <name evidence="5" type="ORF">E3A20_15330</name>
</gene>
<reference evidence="5 6" key="1">
    <citation type="submission" date="2019-08" db="EMBL/GenBank/DDBJ databases">
        <title>100 year-old enigma solved: identification of Planctomyces bekefii, the type genus and species of the phylum Planctomycetes.</title>
        <authorList>
            <person name="Svetlana D.N."/>
            <person name="Overmann J."/>
        </authorList>
    </citation>
    <scope>NUCLEOTIDE SEQUENCE [LARGE SCALE GENOMIC DNA]</scope>
    <source>
        <strain evidence="5">Phe10_nw2017</strain>
    </source>
</reference>
<name>A0A5C6M3S3_9PLAN</name>
<evidence type="ECO:0000313" key="5">
    <source>
        <dbReference type="EMBL" id="TWW09336.1"/>
    </source>
</evidence>
<proteinExistence type="predicted"/>
<reference evidence="5 6" key="2">
    <citation type="submission" date="2019-08" db="EMBL/GenBank/DDBJ databases">
        <authorList>
            <person name="Henke P."/>
        </authorList>
    </citation>
    <scope>NUCLEOTIDE SEQUENCE [LARGE SCALE GENOMIC DNA]</scope>
    <source>
        <strain evidence="5">Phe10_nw2017</strain>
    </source>
</reference>
<comment type="caution">
    <text evidence="5">The sequence shown here is derived from an EMBL/GenBank/DDBJ whole genome shotgun (WGS) entry which is preliminary data.</text>
</comment>
<accession>A0A5C6M3S3</accession>
<feature type="modified residue" description="4-aspartylphosphate" evidence="3">
    <location>
        <position position="57"/>
    </location>
</feature>
<keyword evidence="2" id="KW-0902">Two-component regulatory system</keyword>
<sequence>MSKAMNVLLVDDSRAVHALVTEMFANSPVSLFHAFNGAEAVEVLSKNERDYEMILLDWEMPVLSGIEALPELRRLFGSNPIVMVTSKNAMEDIVRALESGATDYIMKPYTKEILFGKLAQILGREVA</sequence>
<dbReference type="InterPro" id="IPR001789">
    <property type="entry name" value="Sig_transdc_resp-reg_receiver"/>
</dbReference>
<feature type="domain" description="Response regulatory" evidence="4">
    <location>
        <begin position="6"/>
        <end position="122"/>
    </location>
</feature>
<keyword evidence="1 3" id="KW-0597">Phosphoprotein</keyword>
<evidence type="ECO:0000313" key="6">
    <source>
        <dbReference type="Proteomes" id="UP000321083"/>
    </source>
</evidence>
<dbReference type="InterPro" id="IPR050595">
    <property type="entry name" value="Bact_response_regulator"/>
</dbReference>
<dbReference type="InterPro" id="IPR011006">
    <property type="entry name" value="CheY-like_superfamily"/>
</dbReference>
<dbReference type="PANTHER" id="PTHR44591:SF14">
    <property type="entry name" value="PROTEIN PILG"/>
    <property type="match status" value="1"/>
</dbReference>
<dbReference type="EMBL" id="SRHE01000306">
    <property type="protein sequence ID" value="TWW09336.1"/>
    <property type="molecule type" value="Genomic_DNA"/>
</dbReference>
<evidence type="ECO:0000256" key="3">
    <source>
        <dbReference type="PROSITE-ProRule" id="PRU00169"/>
    </source>
</evidence>
<dbReference type="PANTHER" id="PTHR44591">
    <property type="entry name" value="STRESS RESPONSE REGULATOR PROTEIN 1"/>
    <property type="match status" value="1"/>
</dbReference>
<evidence type="ECO:0000256" key="1">
    <source>
        <dbReference type="ARBA" id="ARBA00022553"/>
    </source>
</evidence>
<dbReference type="AlphaFoldDB" id="A0A5C6M3S3"/>
<protein>
    <submittedName>
        <fullName evidence="5">Chemotaxis protein CheY</fullName>
    </submittedName>
</protein>